<dbReference type="Gene3D" id="3.40.50.720">
    <property type="entry name" value="NAD(P)-binding Rossmann-like Domain"/>
    <property type="match status" value="1"/>
</dbReference>
<accession>A0AA40BN65</accession>
<name>A0AA40BN65_9PEZI</name>
<dbReference type="EMBL" id="JAUKTV010000005">
    <property type="protein sequence ID" value="KAK0737340.1"/>
    <property type="molecule type" value="Genomic_DNA"/>
</dbReference>
<organism evidence="1 2">
    <name type="scientific">Apiosordaria backusii</name>
    <dbReference type="NCBI Taxonomy" id="314023"/>
    <lineage>
        <taxon>Eukaryota</taxon>
        <taxon>Fungi</taxon>
        <taxon>Dikarya</taxon>
        <taxon>Ascomycota</taxon>
        <taxon>Pezizomycotina</taxon>
        <taxon>Sordariomycetes</taxon>
        <taxon>Sordariomycetidae</taxon>
        <taxon>Sordariales</taxon>
        <taxon>Lasiosphaeriaceae</taxon>
        <taxon>Apiosordaria</taxon>
    </lineage>
</organism>
<dbReference type="Proteomes" id="UP001172159">
    <property type="component" value="Unassembled WGS sequence"/>
</dbReference>
<reference evidence="1" key="1">
    <citation type="submission" date="2023-06" db="EMBL/GenBank/DDBJ databases">
        <title>Genome-scale phylogeny and comparative genomics of the fungal order Sordariales.</title>
        <authorList>
            <consortium name="Lawrence Berkeley National Laboratory"/>
            <person name="Hensen N."/>
            <person name="Bonometti L."/>
            <person name="Westerberg I."/>
            <person name="Brannstrom I.O."/>
            <person name="Guillou S."/>
            <person name="Cros-Aarteil S."/>
            <person name="Calhoun S."/>
            <person name="Haridas S."/>
            <person name="Kuo A."/>
            <person name="Mondo S."/>
            <person name="Pangilinan J."/>
            <person name="Riley R."/>
            <person name="Labutti K."/>
            <person name="Andreopoulos B."/>
            <person name="Lipzen A."/>
            <person name="Chen C."/>
            <person name="Yanf M."/>
            <person name="Daum C."/>
            <person name="Ng V."/>
            <person name="Clum A."/>
            <person name="Steindorff A."/>
            <person name="Ohm R."/>
            <person name="Martin F."/>
            <person name="Silar P."/>
            <person name="Natvig D."/>
            <person name="Lalanne C."/>
            <person name="Gautier V."/>
            <person name="Ament-Velasquez S.L."/>
            <person name="Kruys A."/>
            <person name="Hutchinson M.I."/>
            <person name="Powell A.J."/>
            <person name="Barry K."/>
            <person name="Miller A.N."/>
            <person name="Grigoriev I.V."/>
            <person name="Debuchy R."/>
            <person name="Gladieux P."/>
            <person name="Thoren M.H."/>
            <person name="Johannesson H."/>
        </authorList>
    </citation>
    <scope>NUCLEOTIDE SEQUENCE</scope>
    <source>
        <strain evidence="1">CBS 540.89</strain>
    </source>
</reference>
<keyword evidence="2" id="KW-1185">Reference proteome</keyword>
<comment type="caution">
    <text evidence="1">The sequence shown here is derived from an EMBL/GenBank/DDBJ whole genome shotgun (WGS) entry which is preliminary data.</text>
</comment>
<dbReference type="AlphaFoldDB" id="A0AA40BN65"/>
<evidence type="ECO:0000313" key="1">
    <source>
        <dbReference type="EMBL" id="KAK0737340.1"/>
    </source>
</evidence>
<sequence length="159" mass="18024">MTQFASLEEINKDVGPNGQYGRSKLAVLLYSCYFNRKVTQNGHPNVLMNATHPGFVSTKQSRQDILEPYPLGGYAMKYGLEPLKKDQFEGAVPTMFCVTKTEDFGQYICPPCIPEEGSEMSQSDELADRLMELMRNIVVEKMKMDSVERRCPMDDTVVH</sequence>
<protein>
    <submittedName>
        <fullName evidence="1">Uncharacterized protein</fullName>
    </submittedName>
</protein>
<proteinExistence type="predicted"/>
<gene>
    <name evidence="1" type="ORF">B0T21DRAFT_347716</name>
</gene>
<evidence type="ECO:0000313" key="2">
    <source>
        <dbReference type="Proteomes" id="UP001172159"/>
    </source>
</evidence>